<evidence type="ECO:0000259" key="8">
    <source>
        <dbReference type="Pfam" id="PF17681"/>
    </source>
</evidence>
<reference evidence="9 10" key="1">
    <citation type="submission" date="2013-07" db="EMBL/GenBank/DDBJ databases">
        <title>The Genome Sequence of Cryptococcus heveanensis BCC8398.</title>
        <authorList>
            <consortium name="The Broad Institute Genome Sequencing Platform"/>
            <person name="Cuomo C."/>
            <person name="Litvintseva A."/>
            <person name="Chen Y."/>
            <person name="Heitman J."/>
            <person name="Sun S."/>
            <person name="Springer D."/>
            <person name="Dromer F."/>
            <person name="Young S.K."/>
            <person name="Zeng Q."/>
            <person name="Gargeya S."/>
            <person name="Fitzgerald M."/>
            <person name="Abouelleil A."/>
            <person name="Alvarado L."/>
            <person name="Berlin A.M."/>
            <person name="Chapman S.B."/>
            <person name="Dewar J."/>
            <person name="Goldberg J."/>
            <person name="Griggs A."/>
            <person name="Gujja S."/>
            <person name="Hansen M."/>
            <person name="Howarth C."/>
            <person name="Imamovic A."/>
            <person name="Larimer J."/>
            <person name="McCowan C."/>
            <person name="Murphy C."/>
            <person name="Pearson M."/>
            <person name="Priest M."/>
            <person name="Roberts A."/>
            <person name="Saif S."/>
            <person name="Shea T."/>
            <person name="Sykes S."/>
            <person name="Wortman J."/>
            <person name="Nusbaum C."/>
            <person name="Birren B."/>
        </authorList>
    </citation>
    <scope>NUCLEOTIDE SEQUENCE [LARGE SCALE GENOMIC DNA]</scope>
    <source>
        <strain evidence="9 10">BCC8398</strain>
    </source>
</reference>
<comment type="similarity">
    <text evidence="2">Belongs to the TUBGCP family.</text>
</comment>
<dbReference type="GO" id="GO:0005874">
    <property type="term" value="C:microtubule"/>
    <property type="evidence" value="ECO:0007669"/>
    <property type="project" value="UniProtKB-KW"/>
</dbReference>
<dbReference type="Proteomes" id="UP000092666">
    <property type="component" value="Unassembled WGS sequence"/>
</dbReference>
<dbReference type="InterPro" id="IPR042241">
    <property type="entry name" value="GCP_C_sf"/>
</dbReference>
<dbReference type="STRING" id="1296120.A0A1B9H0A5"/>
<organism evidence="9 10">
    <name type="scientific">Kwoniella heveanensis BCC8398</name>
    <dbReference type="NCBI Taxonomy" id="1296120"/>
    <lineage>
        <taxon>Eukaryota</taxon>
        <taxon>Fungi</taxon>
        <taxon>Dikarya</taxon>
        <taxon>Basidiomycota</taxon>
        <taxon>Agaricomycotina</taxon>
        <taxon>Tremellomycetes</taxon>
        <taxon>Tremellales</taxon>
        <taxon>Cryptococcaceae</taxon>
        <taxon>Kwoniella</taxon>
    </lineage>
</organism>
<feature type="compositionally biased region" description="Acidic residues" evidence="6">
    <location>
        <begin position="1005"/>
        <end position="1021"/>
    </location>
</feature>
<feature type="region of interest" description="Disordered" evidence="6">
    <location>
        <begin position="1124"/>
        <end position="1155"/>
    </location>
</feature>
<keyword evidence="3" id="KW-0963">Cytoplasm</keyword>
<dbReference type="GO" id="GO:0051011">
    <property type="term" value="F:microtubule minus-end binding"/>
    <property type="evidence" value="ECO:0007669"/>
    <property type="project" value="TreeGrafter"/>
</dbReference>
<sequence length="1226" mass="135476">MTTTILFQLEPLALDSANSPSRVEDATTQIKSLSELDQSTAPRFFLPQMDEHISGNERLLASLRGSSNYSLQDLPALEPRAPLLSELSRVSDPGGIPIPTTMKGKGREVAGDDETADIWARASEVTEDPGPSKRIFQPIKTWDIVDSSRPRSHKTTLFLSEKPVFCFEALLTANDPSIQLPNLRSRTSMPPVQDPEPLLQLMMRATLGTMTTEYLKWDKRKARYVWGTEGGRPTGLEGVTAISAFKTFLDVGTAIRRLETIIDDQTVLPLTPTHHALFHAVATYVNFIKQRLTSAVEDCIGEGKASWNRWIGVTKDLRELTEGLCDVMGWPLSGSTALSLPSKASSLLSHLYAHLLASSSTSTTSTHATSPATLAFAYLLSSSSEPFFTLLHSWIGLGDSTIQDDDPDITSQPWADLGITRRTLSTSEGGWEYTFSTKRMPVFIPLGEARSVFEAGRSLRLLRAASAGGHPLCATDWGIEARWTWGEEGSLAIKPHVRRANHEIAQWRRSTRDRTRPLSGSTSFGKLRVSIGHRKERKRIPMDLFHQSAEVNSPMTEKATYGTDTTSPEAELERLFALLDKVPGSHLDFAPSQAEIQKSHLWALTPLETLHAFIDRFSRQSILSPDSPTLPLFISQHLLSPLLAHCTLISTSLVSLFLDDLRFLDHLDILQSFWLGGDVNFVERVSSALFGGKEAEAGAGEALGLGRRARTRARLGLGQDSGNAAQGGKVDLPDGEWGIGLGLGLSERTKWPPGGSELAYALRTTLLDDRLQEQVASRGPVWEEVEDRVSFAIRQLPEDDASGRRAKWMDPQGASSRRALDFLYLSYSPPPSITVLLPRPLLAKYQSINNLLLRLARCEVVLRAMYWPILHHTDLSIAAGDDSSRRKIDIDSRLDRASAKASETLQRSRDREWLALFPEYSTSEKRVRVLRLRMAHFVTALGRYVVDTAIGIKWGTMRRRLERLRKKAQDPVREEHSRPASPSAESQADDDEHLDSRSLDHDYAEVEDDSNVDSDGDEEDNVGGRGTGVGQLQSIHSLVLYHNLTLDKILQACLLGSSAGQQVTSKIMMRLLGLVLDLGKVLVEVERGAKGWQEGAEIVQDLEREWNEKERVFLHALERLSLRTSSKKPQHEDREQQDLAAGDRGGGEGGNDLKMLIAGEDDNDTAFTTATVKGRRRGLEKEGNDLQELLLRLSLERRTGGGASGVGGVGVKAGDNHRPPRNGKKV</sequence>
<dbReference type="AlphaFoldDB" id="A0A1B9H0A5"/>
<evidence type="ECO:0000256" key="2">
    <source>
        <dbReference type="ARBA" id="ARBA00010337"/>
    </source>
</evidence>
<dbReference type="GO" id="GO:0000278">
    <property type="term" value="P:mitotic cell cycle"/>
    <property type="evidence" value="ECO:0007669"/>
    <property type="project" value="TreeGrafter"/>
</dbReference>
<evidence type="ECO:0000256" key="5">
    <source>
        <dbReference type="ARBA" id="ARBA00023212"/>
    </source>
</evidence>
<dbReference type="InterPro" id="IPR040457">
    <property type="entry name" value="GCP_C"/>
</dbReference>
<dbReference type="Pfam" id="PF04130">
    <property type="entry name" value="GCP_C_terminal"/>
    <property type="match status" value="1"/>
</dbReference>
<dbReference type="OrthoDB" id="775571at2759"/>
<evidence type="ECO:0000313" key="10">
    <source>
        <dbReference type="Proteomes" id="UP000092666"/>
    </source>
</evidence>
<dbReference type="GO" id="GO:0000930">
    <property type="term" value="C:gamma-tubulin complex"/>
    <property type="evidence" value="ECO:0007669"/>
    <property type="project" value="UniProtKB-ARBA"/>
</dbReference>
<dbReference type="GO" id="GO:0007020">
    <property type="term" value="P:microtubule nucleation"/>
    <property type="evidence" value="ECO:0007669"/>
    <property type="project" value="InterPro"/>
</dbReference>
<gene>
    <name evidence="9" type="ORF">I316_01273</name>
</gene>
<evidence type="ECO:0000259" key="7">
    <source>
        <dbReference type="Pfam" id="PF04130"/>
    </source>
</evidence>
<keyword evidence="5" id="KW-0206">Cytoskeleton</keyword>
<dbReference type="GO" id="GO:0031122">
    <property type="term" value="P:cytoplasmic microtubule organization"/>
    <property type="evidence" value="ECO:0007669"/>
    <property type="project" value="TreeGrafter"/>
</dbReference>
<dbReference type="GO" id="GO:0005816">
    <property type="term" value="C:spindle pole body"/>
    <property type="evidence" value="ECO:0007669"/>
    <property type="project" value="UniProtKB-ARBA"/>
</dbReference>
<dbReference type="Pfam" id="PF17681">
    <property type="entry name" value="GCP_N_terminal"/>
    <property type="match status" value="1"/>
</dbReference>
<feature type="compositionally biased region" description="Basic and acidic residues" evidence="6">
    <location>
        <begin position="967"/>
        <end position="978"/>
    </location>
</feature>
<protein>
    <recommendedName>
        <fullName evidence="11">Spindle pole body component</fullName>
    </recommendedName>
</protein>
<dbReference type="GO" id="GO:0051321">
    <property type="term" value="P:meiotic cell cycle"/>
    <property type="evidence" value="ECO:0007669"/>
    <property type="project" value="TreeGrafter"/>
</dbReference>
<name>A0A1B9H0A5_9TREE</name>
<dbReference type="InterPro" id="IPR007259">
    <property type="entry name" value="GCP"/>
</dbReference>
<comment type="subcellular location">
    <subcellularLocation>
        <location evidence="1">Cytoplasm</location>
        <location evidence="1">Cytoskeleton</location>
    </subcellularLocation>
</comment>
<feature type="compositionally biased region" description="Basic and acidic residues" evidence="6">
    <location>
        <begin position="994"/>
        <end position="1004"/>
    </location>
</feature>
<keyword evidence="4" id="KW-0493">Microtubule</keyword>
<feature type="domain" description="Gamma tubulin complex component C-terminal" evidence="7">
    <location>
        <begin position="664"/>
        <end position="1194"/>
    </location>
</feature>
<dbReference type="GO" id="GO:0000922">
    <property type="term" value="C:spindle pole"/>
    <property type="evidence" value="ECO:0007669"/>
    <property type="project" value="InterPro"/>
</dbReference>
<evidence type="ECO:0000313" key="9">
    <source>
        <dbReference type="EMBL" id="OCF36677.1"/>
    </source>
</evidence>
<dbReference type="GO" id="GO:0051225">
    <property type="term" value="P:spindle assembly"/>
    <property type="evidence" value="ECO:0007669"/>
    <property type="project" value="TreeGrafter"/>
</dbReference>
<dbReference type="InterPro" id="IPR041470">
    <property type="entry name" value="GCP_N"/>
</dbReference>
<evidence type="ECO:0000256" key="4">
    <source>
        <dbReference type="ARBA" id="ARBA00022701"/>
    </source>
</evidence>
<reference evidence="10" key="2">
    <citation type="submission" date="2013-12" db="EMBL/GenBank/DDBJ databases">
        <title>Evolution of pathogenesis and genome organization in the Tremellales.</title>
        <authorList>
            <person name="Cuomo C."/>
            <person name="Litvintseva A."/>
            <person name="Heitman J."/>
            <person name="Chen Y."/>
            <person name="Sun S."/>
            <person name="Springer D."/>
            <person name="Dromer F."/>
            <person name="Young S."/>
            <person name="Zeng Q."/>
            <person name="Chapman S."/>
            <person name="Gujja S."/>
            <person name="Saif S."/>
            <person name="Birren B."/>
        </authorList>
    </citation>
    <scope>NUCLEOTIDE SEQUENCE [LARGE SCALE GENOMIC DNA]</scope>
    <source>
        <strain evidence="10">BCC8398</strain>
    </source>
</reference>
<dbReference type="Gene3D" id="1.20.120.1900">
    <property type="entry name" value="Gamma-tubulin complex, C-terminal domain"/>
    <property type="match status" value="1"/>
</dbReference>
<dbReference type="GO" id="GO:0043015">
    <property type="term" value="F:gamma-tubulin binding"/>
    <property type="evidence" value="ECO:0007669"/>
    <property type="project" value="InterPro"/>
</dbReference>
<dbReference type="EMBL" id="KI669494">
    <property type="protein sequence ID" value="OCF36677.1"/>
    <property type="molecule type" value="Genomic_DNA"/>
</dbReference>
<evidence type="ECO:0000256" key="3">
    <source>
        <dbReference type="ARBA" id="ARBA00022490"/>
    </source>
</evidence>
<accession>A0A1B9H0A5</accession>
<feature type="region of interest" description="Disordered" evidence="6">
    <location>
        <begin position="1200"/>
        <end position="1226"/>
    </location>
</feature>
<dbReference type="PANTHER" id="PTHR19302">
    <property type="entry name" value="GAMMA TUBULIN COMPLEX PROTEIN"/>
    <property type="match status" value="1"/>
</dbReference>
<keyword evidence="10" id="KW-1185">Reference proteome</keyword>
<feature type="region of interest" description="Disordered" evidence="6">
    <location>
        <begin position="965"/>
        <end position="1027"/>
    </location>
</feature>
<feature type="compositionally biased region" description="Gly residues" evidence="6">
    <location>
        <begin position="1200"/>
        <end position="1211"/>
    </location>
</feature>
<evidence type="ECO:0008006" key="11">
    <source>
        <dbReference type="Google" id="ProtNLM"/>
    </source>
</evidence>
<evidence type="ECO:0000256" key="1">
    <source>
        <dbReference type="ARBA" id="ARBA00004245"/>
    </source>
</evidence>
<evidence type="ECO:0000256" key="6">
    <source>
        <dbReference type="SAM" id="MobiDB-lite"/>
    </source>
</evidence>
<feature type="domain" description="Gamma tubulin complex component protein N-terminal" evidence="8">
    <location>
        <begin position="244"/>
        <end position="477"/>
    </location>
</feature>
<dbReference type="PANTHER" id="PTHR19302:SF70">
    <property type="entry name" value="GAMMA-TUBULIN COMPLEX COMPONENT 6"/>
    <property type="match status" value="1"/>
</dbReference>
<feature type="region of interest" description="Disordered" evidence="6">
    <location>
        <begin position="92"/>
        <end position="111"/>
    </location>
</feature>
<proteinExistence type="inferred from homology"/>